<dbReference type="InterPro" id="IPR014008">
    <property type="entry name" value="Cbl_synth_MTase_CbiT"/>
</dbReference>
<dbReference type="SUPFAM" id="SSF53790">
    <property type="entry name" value="Tetrapyrrole methylase"/>
    <property type="match status" value="1"/>
</dbReference>
<dbReference type="InterPro" id="IPR029063">
    <property type="entry name" value="SAM-dependent_MTases_sf"/>
</dbReference>
<dbReference type="AlphaFoldDB" id="A0A3S3E1K3"/>
<dbReference type="InterPro" id="IPR014776">
    <property type="entry name" value="4pyrrole_Mease_sub2"/>
</dbReference>
<keyword evidence="9" id="KW-1185">Reference proteome</keyword>
<dbReference type="NCBIfam" id="TIGR02467">
    <property type="entry name" value="CbiE"/>
    <property type="match status" value="1"/>
</dbReference>
<dbReference type="Pfam" id="PF00590">
    <property type="entry name" value="TP_methylase"/>
    <property type="match status" value="1"/>
</dbReference>
<keyword evidence="4 8" id="KW-0808">Transferase</keyword>
<proteinExistence type="predicted"/>
<comment type="caution">
    <text evidence="8">The sequence shown here is derived from an EMBL/GenBank/DDBJ whole genome shotgun (WGS) entry which is preliminary data.</text>
</comment>
<accession>A0A3S3E1K3</accession>
<dbReference type="PANTHER" id="PTHR43182">
    <property type="entry name" value="COBALT-PRECORRIN-6B C(15)-METHYLTRANSFERASE (DECARBOXYLATING)"/>
    <property type="match status" value="1"/>
</dbReference>
<protein>
    <submittedName>
        <fullName evidence="8">Precorrin-6y C5,15-methyltransferase (Decarboxylating) subunit CbiE</fullName>
    </submittedName>
</protein>
<feature type="region of interest" description="Disordered" evidence="6">
    <location>
        <begin position="22"/>
        <end position="50"/>
    </location>
</feature>
<evidence type="ECO:0000256" key="3">
    <source>
        <dbReference type="ARBA" id="ARBA00022603"/>
    </source>
</evidence>
<dbReference type="CDD" id="cd02440">
    <property type="entry name" value="AdoMet_MTases"/>
    <property type="match status" value="1"/>
</dbReference>
<dbReference type="InterPro" id="IPR000878">
    <property type="entry name" value="4pyrrol_Mease"/>
</dbReference>
<dbReference type="InterPro" id="IPR014777">
    <property type="entry name" value="4pyrrole_Mease_sub1"/>
</dbReference>
<dbReference type="NCBIfam" id="TIGR02469">
    <property type="entry name" value="CbiT"/>
    <property type="match status" value="1"/>
</dbReference>
<dbReference type="Gene3D" id="3.40.1010.10">
    <property type="entry name" value="Cobalt-precorrin-4 Transmethylase, Domain 1"/>
    <property type="match status" value="1"/>
</dbReference>
<reference evidence="8 9" key="1">
    <citation type="submission" date="2018-11" db="EMBL/GenBank/DDBJ databases">
        <title>Rhodococcus spongicola sp. nov. and Rhodococcus xishaensis sp. nov. from marine sponges.</title>
        <authorList>
            <person name="Li L."/>
            <person name="Lin H.W."/>
        </authorList>
    </citation>
    <scope>NUCLEOTIDE SEQUENCE [LARGE SCALE GENOMIC DNA]</scope>
    <source>
        <strain evidence="8 9">LHW50502</strain>
    </source>
</reference>
<dbReference type="InterPro" id="IPR050714">
    <property type="entry name" value="Cobalamin_biosynth_MTase"/>
</dbReference>
<evidence type="ECO:0000313" key="8">
    <source>
        <dbReference type="EMBL" id="RVW03285.1"/>
    </source>
</evidence>
<dbReference type="OrthoDB" id="9787825at2"/>
<evidence type="ECO:0000256" key="5">
    <source>
        <dbReference type="ARBA" id="ARBA00022691"/>
    </source>
</evidence>
<feature type="compositionally biased region" description="Polar residues" evidence="6">
    <location>
        <begin position="29"/>
        <end position="50"/>
    </location>
</feature>
<dbReference type="GO" id="GO:0009236">
    <property type="term" value="P:cobalamin biosynthetic process"/>
    <property type="evidence" value="ECO:0007669"/>
    <property type="project" value="UniProtKB-UniPathway"/>
</dbReference>
<dbReference type="CDD" id="cd11644">
    <property type="entry name" value="Precorrin-6Y-MT"/>
    <property type="match status" value="1"/>
</dbReference>
<evidence type="ECO:0000256" key="6">
    <source>
        <dbReference type="SAM" id="MobiDB-lite"/>
    </source>
</evidence>
<keyword evidence="2" id="KW-0169">Cobalamin biosynthesis</keyword>
<dbReference type="PANTHER" id="PTHR43182:SF1">
    <property type="entry name" value="COBALT-PRECORRIN-7 C(5)-METHYLTRANSFERASE"/>
    <property type="match status" value="1"/>
</dbReference>
<dbReference type="InterPro" id="IPR035996">
    <property type="entry name" value="4pyrrol_Methylase_sf"/>
</dbReference>
<evidence type="ECO:0000256" key="2">
    <source>
        <dbReference type="ARBA" id="ARBA00022573"/>
    </source>
</evidence>
<name>A0A3S3E1K3_9NOCA</name>
<keyword evidence="3 8" id="KW-0489">Methyltransferase</keyword>
<dbReference type="UniPathway" id="UPA00148"/>
<organism evidence="8 9">
    <name type="scientific">Rhodococcus spongiicola</name>
    <dbReference type="NCBI Taxonomy" id="2487352"/>
    <lineage>
        <taxon>Bacteria</taxon>
        <taxon>Bacillati</taxon>
        <taxon>Actinomycetota</taxon>
        <taxon>Actinomycetes</taxon>
        <taxon>Mycobacteriales</taxon>
        <taxon>Nocardiaceae</taxon>
        <taxon>Rhodococcus</taxon>
    </lineage>
</organism>
<dbReference type="GO" id="GO:0008276">
    <property type="term" value="F:protein methyltransferase activity"/>
    <property type="evidence" value="ECO:0007669"/>
    <property type="project" value="InterPro"/>
</dbReference>
<comment type="pathway">
    <text evidence="1">Cofactor biosynthesis; adenosylcobalamin biosynthesis.</text>
</comment>
<sequence length="470" mass="49059">MGAGAASPGLLRDAAPAAVRVAADAPVSEANTDSAASEANTDSAASEANTDAASGRIVVVGIGADGWDGLASRAQRAVRDAEVLMGSARQLALVPDSAAVRVPWPTPMLPALPELLEKHRGRRVCVLASGDPMFHGIGVTLGRILGPERLDVIAHPSSASLACARLGWALHETPTVSLVNRPVATLAPDLHDGARLLVLSNDEHTPAAVAEVLRRSGFGDSRVVVLEQLGGPGERVVEGVAAPWDVPAGDPLNVIAVEVRGTGTLRLTRTPGLPDAAYSGDGQMTKHEVRALTLSALAPAPGEVLWDVGGGSGTIGIEWMRSHPRCRAVVFEREESRVVQIRDNSAALGVPALRVSATAPEAFARENSVPDAIFVGGGVTQSGLLDACWDRLRPGGRMVVNAVTTEAEALVLQWHSMHGGALRKFQIYRGEPLGGFTAWRPQLPVAQWTVTKPGYDPGTSPGNCTERDTP</sequence>
<gene>
    <name evidence="8" type="primary">cbiE</name>
    <name evidence="8" type="ORF">EF834_09000</name>
</gene>
<feature type="domain" description="Tetrapyrrole methylase" evidence="7">
    <location>
        <begin position="56"/>
        <end position="240"/>
    </location>
</feature>
<dbReference type="GO" id="GO:0032259">
    <property type="term" value="P:methylation"/>
    <property type="evidence" value="ECO:0007669"/>
    <property type="project" value="UniProtKB-KW"/>
</dbReference>
<dbReference type="EMBL" id="RKLN01000003">
    <property type="protein sequence ID" value="RVW03285.1"/>
    <property type="molecule type" value="Genomic_DNA"/>
</dbReference>
<dbReference type="Gene3D" id="3.30.950.10">
    <property type="entry name" value="Methyltransferase, Cobalt-precorrin-4 Transmethylase, Domain 2"/>
    <property type="match status" value="1"/>
</dbReference>
<evidence type="ECO:0000313" key="9">
    <source>
        <dbReference type="Proteomes" id="UP000284333"/>
    </source>
</evidence>
<evidence type="ECO:0000256" key="1">
    <source>
        <dbReference type="ARBA" id="ARBA00004953"/>
    </source>
</evidence>
<keyword evidence="5" id="KW-0949">S-adenosyl-L-methionine</keyword>
<evidence type="ECO:0000259" key="7">
    <source>
        <dbReference type="Pfam" id="PF00590"/>
    </source>
</evidence>
<dbReference type="Gene3D" id="3.40.50.150">
    <property type="entry name" value="Vaccinia Virus protein VP39"/>
    <property type="match status" value="1"/>
</dbReference>
<dbReference type="SUPFAM" id="SSF53335">
    <property type="entry name" value="S-adenosyl-L-methionine-dependent methyltransferases"/>
    <property type="match status" value="1"/>
</dbReference>
<dbReference type="Proteomes" id="UP000284333">
    <property type="component" value="Unassembled WGS sequence"/>
</dbReference>
<dbReference type="InterPro" id="IPR012818">
    <property type="entry name" value="CbiE"/>
</dbReference>
<evidence type="ECO:0000256" key="4">
    <source>
        <dbReference type="ARBA" id="ARBA00022679"/>
    </source>
</evidence>